<feature type="compositionally biased region" description="Low complexity" evidence="11">
    <location>
        <begin position="308"/>
        <end position="320"/>
    </location>
</feature>
<evidence type="ECO:0000259" key="12">
    <source>
        <dbReference type="PROSITE" id="PS50157"/>
    </source>
</evidence>
<dbReference type="SMART" id="SM00355">
    <property type="entry name" value="ZnF_C2H2"/>
    <property type="match status" value="6"/>
</dbReference>
<evidence type="ECO:0000256" key="9">
    <source>
        <dbReference type="ARBA" id="ARBA00023242"/>
    </source>
</evidence>
<reference evidence="14" key="1">
    <citation type="submission" date="2025-08" db="UniProtKB">
        <authorList>
            <consortium name="RefSeq"/>
        </authorList>
    </citation>
    <scope>IDENTIFICATION</scope>
</reference>
<dbReference type="PANTHER" id="PTHR15065">
    <property type="entry name" value="INSULINOMA-ASSOCIATED 1"/>
    <property type="match status" value="1"/>
</dbReference>
<dbReference type="SUPFAM" id="SSF57667">
    <property type="entry name" value="beta-beta-alpha zinc fingers"/>
    <property type="match status" value="3"/>
</dbReference>
<gene>
    <name evidence="14" type="primary">LOC110975234</name>
</gene>
<dbReference type="GO" id="GO:0000978">
    <property type="term" value="F:RNA polymerase II cis-regulatory region sequence-specific DNA binding"/>
    <property type="evidence" value="ECO:0007669"/>
    <property type="project" value="TreeGrafter"/>
</dbReference>
<keyword evidence="13" id="KW-1185">Reference proteome</keyword>
<evidence type="ECO:0000256" key="10">
    <source>
        <dbReference type="PROSITE-ProRule" id="PRU00042"/>
    </source>
</evidence>
<dbReference type="AlphaFoldDB" id="A0A8B7XQV8"/>
<feature type="domain" description="C2H2-type" evidence="12">
    <location>
        <begin position="389"/>
        <end position="417"/>
    </location>
</feature>
<evidence type="ECO:0000256" key="11">
    <source>
        <dbReference type="SAM" id="MobiDB-lite"/>
    </source>
</evidence>
<evidence type="ECO:0000256" key="3">
    <source>
        <dbReference type="ARBA" id="ARBA00022737"/>
    </source>
</evidence>
<dbReference type="Pfam" id="PF00096">
    <property type="entry name" value="zf-C2H2"/>
    <property type="match status" value="4"/>
</dbReference>
<dbReference type="PANTHER" id="PTHR15065:SF4">
    <property type="entry name" value="LD18634P"/>
    <property type="match status" value="1"/>
</dbReference>
<feature type="region of interest" description="Disordered" evidence="11">
    <location>
        <begin position="1"/>
        <end position="34"/>
    </location>
</feature>
<dbReference type="GO" id="GO:0030182">
    <property type="term" value="P:neuron differentiation"/>
    <property type="evidence" value="ECO:0007669"/>
    <property type="project" value="TreeGrafter"/>
</dbReference>
<feature type="region of interest" description="Disordered" evidence="11">
    <location>
        <begin position="254"/>
        <end position="332"/>
    </location>
</feature>
<evidence type="ECO:0000256" key="2">
    <source>
        <dbReference type="ARBA" id="ARBA00022723"/>
    </source>
</evidence>
<evidence type="ECO:0000256" key="6">
    <source>
        <dbReference type="ARBA" id="ARBA00023015"/>
    </source>
</evidence>
<dbReference type="InterPro" id="IPR042972">
    <property type="entry name" value="INSM1/2"/>
</dbReference>
<dbReference type="OrthoDB" id="8953942at2759"/>
<keyword evidence="7" id="KW-0238">DNA-binding</keyword>
<evidence type="ECO:0000256" key="4">
    <source>
        <dbReference type="ARBA" id="ARBA00022771"/>
    </source>
</evidence>
<keyword evidence="5" id="KW-0862">Zinc</keyword>
<dbReference type="PROSITE" id="PS00028">
    <property type="entry name" value="ZINC_FINGER_C2H2_1"/>
    <property type="match status" value="5"/>
</dbReference>
<evidence type="ECO:0000256" key="7">
    <source>
        <dbReference type="ARBA" id="ARBA00023125"/>
    </source>
</evidence>
<keyword evidence="2" id="KW-0479">Metal-binding</keyword>
<evidence type="ECO:0000256" key="1">
    <source>
        <dbReference type="ARBA" id="ARBA00004123"/>
    </source>
</evidence>
<feature type="compositionally biased region" description="Acidic residues" evidence="11">
    <location>
        <begin position="25"/>
        <end position="34"/>
    </location>
</feature>
<dbReference type="GO" id="GO:0005634">
    <property type="term" value="C:nucleus"/>
    <property type="evidence" value="ECO:0007669"/>
    <property type="project" value="UniProtKB-SubCell"/>
</dbReference>
<feature type="compositionally biased region" description="Basic and acidic residues" evidence="11">
    <location>
        <begin position="282"/>
        <end position="295"/>
    </location>
</feature>
<evidence type="ECO:0000313" key="13">
    <source>
        <dbReference type="Proteomes" id="UP000694845"/>
    </source>
</evidence>
<evidence type="ECO:0000256" key="5">
    <source>
        <dbReference type="ARBA" id="ARBA00022833"/>
    </source>
</evidence>
<dbReference type="GO" id="GO:0001227">
    <property type="term" value="F:DNA-binding transcription repressor activity, RNA polymerase II-specific"/>
    <property type="evidence" value="ECO:0007669"/>
    <property type="project" value="TreeGrafter"/>
</dbReference>
<keyword evidence="6" id="KW-0805">Transcription regulation</keyword>
<dbReference type="KEGG" id="aplc:110975234"/>
<keyword evidence="8" id="KW-0804">Transcription</keyword>
<dbReference type="PROSITE" id="PS50157">
    <property type="entry name" value="ZINC_FINGER_C2H2_2"/>
    <property type="match status" value="5"/>
</dbReference>
<keyword evidence="3" id="KW-0677">Repeat</keyword>
<comment type="subcellular location">
    <subcellularLocation>
        <location evidence="1">Nucleus</location>
    </subcellularLocation>
</comment>
<feature type="compositionally biased region" description="Low complexity" evidence="11">
    <location>
        <begin position="263"/>
        <end position="272"/>
    </location>
</feature>
<dbReference type="Proteomes" id="UP000694845">
    <property type="component" value="Unplaced"/>
</dbReference>
<evidence type="ECO:0000256" key="8">
    <source>
        <dbReference type="ARBA" id="ARBA00023163"/>
    </source>
</evidence>
<dbReference type="Gene3D" id="3.30.160.60">
    <property type="entry name" value="Classic Zinc Finger"/>
    <property type="match status" value="3"/>
</dbReference>
<feature type="domain" description="C2H2-type" evidence="12">
    <location>
        <begin position="360"/>
        <end position="383"/>
    </location>
</feature>
<accession>A0A8B7XQV8</accession>
<dbReference type="RefSeq" id="XP_022083223.1">
    <property type="nucleotide sequence ID" value="XM_022227531.1"/>
</dbReference>
<dbReference type="GO" id="GO:0008270">
    <property type="term" value="F:zinc ion binding"/>
    <property type="evidence" value="ECO:0007669"/>
    <property type="project" value="UniProtKB-KW"/>
</dbReference>
<name>A0A8B7XQV8_ACAPL</name>
<protein>
    <submittedName>
        <fullName evidence="14">Insulinoma-associated protein 1a-like</fullName>
    </submittedName>
</protein>
<sequence length="457" mass="50813">MPRGFLVKRNRKSGSVSYRSRCSDEDQDDAYIENDGTECYTKPFNSPDSGYGHSPVTLLVKESPAFRFDKESVYSRVSSPHLNNCSYPSPLTYSSPSSASLNTERNKTLWPFTVTPTTPPRRLPSGVPPPLRIKRPLSEENERKQHKAKKPKAARKLNFDEDNTSPVHGTIIRGDVSSNGGPDNGKGANGGCDSDKGGAQDNSLGGDFVCQLCKEQYPDPFSLAQHKCSRIVHVEYRCPECDKVFNCPANLASHRRWHKPRPNSRSTPNSPRILPASPAKPDGSKTFEVTHRAEQPDESLTLIKDDLTSTGSDSSRSTPSPGQAAPNEEGQYECDQCGKKFRRPANLRKHMQHHGEEDTYPCQYCGQTFSSLTSRAKHVLTHAVGPKEVNCDVCGGSYQNKMALDQHVRLHHSSEVYPCKYCSCNFTSSPGLTRHINKRHPSENRQVILLQQLPVHP</sequence>
<dbReference type="OMA" id="REHEKHK"/>
<dbReference type="FunFam" id="3.30.160.60:FF:000488">
    <property type="entry name" value="Insulinoma-associated protein 2"/>
    <property type="match status" value="1"/>
</dbReference>
<dbReference type="FunFam" id="3.30.160.60:FF:000100">
    <property type="entry name" value="Zinc finger 45-like"/>
    <property type="match status" value="1"/>
</dbReference>
<dbReference type="GO" id="GO:0017053">
    <property type="term" value="C:transcription repressor complex"/>
    <property type="evidence" value="ECO:0007669"/>
    <property type="project" value="TreeGrafter"/>
</dbReference>
<evidence type="ECO:0000313" key="14">
    <source>
        <dbReference type="RefSeq" id="XP_022083223.1"/>
    </source>
</evidence>
<dbReference type="GeneID" id="110975234"/>
<proteinExistence type="predicted"/>
<feature type="domain" description="C2H2-type" evidence="12">
    <location>
        <begin position="236"/>
        <end position="263"/>
    </location>
</feature>
<keyword evidence="4 10" id="KW-0863">Zinc-finger</keyword>
<feature type="domain" description="C2H2-type" evidence="12">
    <location>
        <begin position="417"/>
        <end position="445"/>
    </location>
</feature>
<feature type="domain" description="C2H2-type" evidence="12">
    <location>
        <begin position="332"/>
        <end position="359"/>
    </location>
</feature>
<feature type="compositionally biased region" description="Pro residues" evidence="11">
    <location>
        <begin position="117"/>
        <end position="131"/>
    </location>
</feature>
<dbReference type="InterPro" id="IPR013087">
    <property type="entry name" value="Znf_C2H2_type"/>
</dbReference>
<dbReference type="InterPro" id="IPR036236">
    <property type="entry name" value="Znf_C2H2_sf"/>
</dbReference>
<dbReference type="GO" id="GO:0010564">
    <property type="term" value="P:regulation of cell cycle process"/>
    <property type="evidence" value="ECO:0007669"/>
    <property type="project" value="TreeGrafter"/>
</dbReference>
<feature type="region of interest" description="Disordered" evidence="11">
    <location>
        <begin position="110"/>
        <end position="194"/>
    </location>
</feature>
<feature type="compositionally biased region" description="Basic residues" evidence="11">
    <location>
        <begin position="1"/>
        <end position="12"/>
    </location>
</feature>
<feature type="compositionally biased region" description="Basic residues" evidence="11">
    <location>
        <begin position="144"/>
        <end position="155"/>
    </location>
</feature>
<keyword evidence="9" id="KW-0539">Nucleus</keyword>
<dbReference type="CTD" id="84684"/>
<organism evidence="13 14">
    <name type="scientific">Acanthaster planci</name>
    <name type="common">Crown-of-thorns starfish</name>
    <dbReference type="NCBI Taxonomy" id="133434"/>
    <lineage>
        <taxon>Eukaryota</taxon>
        <taxon>Metazoa</taxon>
        <taxon>Echinodermata</taxon>
        <taxon>Eleutherozoa</taxon>
        <taxon>Asterozoa</taxon>
        <taxon>Asteroidea</taxon>
        <taxon>Valvatacea</taxon>
        <taxon>Valvatida</taxon>
        <taxon>Acanthasteridae</taxon>
        <taxon>Acanthaster</taxon>
    </lineage>
</organism>